<keyword evidence="5 10" id="KW-0653">Protein transport</keyword>
<organism evidence="14 15">
    <name type="scientific">Wolfiporia cocos (strain MD-104)</name>
    <name type="common">Brown rot fungus</name>
    <dbReference type="NCBI Taxonomy" id="742152"/>
    <lineage>
        <taxon>Eukaryota</taxon>
        <taxon>Fungi</taxon>
        <taxon>Dikarya</taxon>
        <taxon>Basidiomycota</taxon>
        <taxon>Agaricomycotina</taxon>
        <taxon>Agaricomycetes</taxon>
        <taxon>Polyporales</taxon>
        <taxon>Phaeolaceae</taxon>
        <taxon>Wolfiporia</taxon>
    </lineage>
</organism>
<dbReference type="PANTHER" id="PTHR21506:SF0">
    <property type="entry name" value="CONSERVED OLIGOMERIC GOLGI COMPLEX SUBUNIT 6"/>
    <property type="match status" value="1"/>
</dbReference>
<comment type="function">
    <text evidence="10">Acts as component of the peripheral membrane COG complex that is involved in intra-Golgi protein trafficking. COG is located at the cis-Golgi, and regulates tethering of retrograde intra-Golgi vesicles and possibly a number of other membrane trafficking events.</text>
</comment>
<evidence type="ECO:0000256" key="6">
    <source>
        <dbReference type="ARBA" id="ARBA00023034"/>
    </source>
</evidence>
<dbReference type="InterPro" id="IPR048369">
    <property type="entry name" value="COG6_C"/>
</dbReference>
<protein>
    <recommendedName>
        <fullName evidence="3 10">Conserved oligomeric Golgi complex subunit 6</fullName>
        <shortName evidence="10">COG complex subunit 6</shortName>
    </recommendedName>
    <alternativeName>
        <fullName evidence="8 10">Component of oligomeric Golgi complex 6</fullName>
    </alternativeName>
</protein>
<evidence type="ECO:0000259" key="12">
    <source>
        <dbReference type="Pfam" id="PF06419"/>
    </source>
</evidence>
<evidence type="ECO:0000256" key="4">
    <source>
        <dbReference type="ARBA" id="ARBA00022448"/>
    </source>
</evidence>
<evidence type="ECO:0000256" key="9">
    <source>
        <dbReference type="ARBA" id="ARBA00043873"/>
    </source>
</evidence>
<feature type="domain" description="Conserved oligomeric complex COG6 N-terminal" evidence="12">
    <location>
        <begin position="24"/>
        <end position="125"/>
    </location>
</feature>
<comment type="similarity">
    <text evidence="2 10">Belongs to the COG6 family.</text>
</comment>
<evidence type="ECO:0000259" key="13">
    <source>
        <dbReference type="Pfam" id="PF20653"/>
    </source>
</evidence>
<dbReference type="PANTHER" id="PTHR21506">
    <property type="entry name" value="COMPONENT OF OLIGOMERIC GOLGI COMPLEX 6"/>
    <property type="match status" value="1"/>
</dbReference>
<dbReference type="OrthoDB" id="272987at2759"/>
<evidence type="ECO:0000256" key="3">
    <source>
        <dbReference type="ARBA" id="ARBA00020973"/>
    </source>
</evidence>
<feature type="coiled-coil region" evidence="11">
    <location>
        <begin position="56"/>
        <end position="97"/>
    </location>
</feature>
<accession>A0A2H3JGM0</accession>
<evidence type="ECO:0000256" key="2">
    <source>
        <dbReference type="ARBA" id="ARBA00011023"/>
    </source>
</evidence>
<dbReference type="InterPro" id="IPR010490">
    <property type="entry name" value="COG6"/>
</dbReference>
<keyword evidence="7 10" id="KW-0472">Membrane</keyword>
<keyword evidence="15" id="KW-1185">Reference proteome</keyword>
<feature type="domain" description="Conserved Oligomeric Golgi complex subunit 6 C-terminal" evidence="13">
    <location>
        <begin position="162"/>
        <end position="620"/>
    </location>
</feature>
<keyword evidence="11" id="KW-0175">Coiled coil</keyword>
<evidence type="ECO:0000256" key="5">
    <source>
        <dbReference type="ARBA" id="ARBA00022927"/>
    </source>
</evidence>
<proteinExistence type="inferred from homology"/>
<evidence type="ECO:0000313" key="15">
    <source>
        <dbReference type="Proteomes" id="UP000218811"/>
    </source>
</evidence>
<gene>
    <name evidence="14" type="ORF">WOLCODRAFT_135917</name>
</gene>
<dbReference type="STRING" id="742152.A0A2H3JGM0"/>
<dbReference type="GO" id="GO:0000139">
    <property type="term" value="C:Golgi membrane"/>
    <property type="evidence" value="ECO:0007669"/>
    <property type="project" value="UniProtKB-SubCell"/>
</dbReference>
<evidence type="ECO:0000256" key="7">
    <source>
        <dbReference type="ARBA" id="ARBA00023136"/>
    </source>
</evidence>
<dbReference type="GO" id="GO:0017119">
    <property type="term" value="C:Golgi transport complex"/>
    <property type="evidence" value="ECO:0007669"/>
    <property type="project" value="UniProtKB-UniRule"/>
</dbReference>
<evidence type="ECO:0000256" key="8">
    <source>
        <dbReference type="ARBA" id="ARBA00031348"/>
    </source>
</evidence>
<dbReference type="Pfam" id="PF06419">
    <property type="entry name" value="COG6_N"/>
    <property type="match status" value="1"/>
</dbReference>
<dbReference type="InterPro" id="IPR048368">
    <property type="entry name" value="COG6_N"/>
</dbReference>
<evidence type="ECO:0000256" key="11">
    <source>
        <dbReference type="SAM" id="Coils"/>
    </source>
</evidence>
<keyword evidence="4 10" id="KW-0813">Transport</keyword>
<dbReference type="Pfam" id="PF20653">
    <property type="entry name" value="COG6_C"/>
    <property type="match status" value="1"/>
</dbReference>
<comment type="subunit">
    <text evidence="10">Component of the conserved oligomeric Golgi complex.</text>
</comment>
<dbReference type="AlphaFoldDB" id="A0A2H3JGM0"/>
<evidence type="ECO:0000256" key="10">
    <source>
        <dbReference type="RuleBase" id="RU365075"/>
    </source>
</evidence>
<evidence type="ECO:0000313" key="14">
    <source>
        <dbReference type="EMBL" id="PCH37909.1"/>
    </source>
</evidence>
<dbReference type="GO" id="GO:0015031">
    <property type="term" value="P:protein transport"/>
    <property type="evidence" value="ECO:0007669"/>
    <property type="project" value="UniProtKB-KW"/>
</dbReference>
<dbReference type="EMBL" id="KB467942">
    <property type="protein sequence ID" value="PCH37909.1"/>
    <property type="molecule type" value="Genomic_DNA"/>
</dbReference>
<name>A0A2H3JGM0_WOLCO</name>
<sequence>MRSTHKPSVNGVALDETVPGDIAAGARKNLRRDVESKLAESSRKFLKAFGDVDKQLDTLQEHIASMRTQCDEAQTQLEETSEACKALLDRAGSLREERQAIATRQSIVTLFLGQFTLSEDEKEAILSRDVPVGKRFFAAMDKAEKIRDDCRVLMTGEDGPTKAGLEILSATSGYLEQAHQKIFRWCRSEIWQMGRDNQLDVGPSMREAIRRLRQHPELFTEALAYLSQTRQATLLGAFTDALTRGGPGGLPRPIELHAHDPLRYVGDMLAWVHQAIAAEREFLESLFGVRGDMRMVGSVRTFGGSVEEEWMGELMDTAVGKLCTPLKVRVQQTVRSQESSITSYKIANLLQFYMLTMQRTIGEAAQLSKTLKELTDMAYQIFFDAIEAQGRSLLRVAPDLDDISVSPPLVVLDHAQVLREIMVVYESSLAGDETEEQLLSGFRDILDKMVDPAIESCLTSSEEKQKFRPDWDKPVFVLNTLAYLQSVIEPFRFTAEKQGVIQGLIEAKILQLTEEHYKNILTEAGLAEPIAAIGTRQPNEPLSRLPAAQPAQLQAALRQFSLWLSGPGVVESPRLSQLTVQSLAARVQQASLERLAGAYRRLCEEVRKPKNKYEAAATLLGSERPFGQVHLLWQIFGLQHSGEDEYAGKIG</sequence>
<dbReference type="GO" id="GO:0006891">
    <property type="term" value="P:intra-Golgi vesicle-mediated transport"/>
    <property type="evidence" value="ECO:0007669"/>
    <property type="project" value="UniProtKB-UniRule"/>
</dbReference>
<evidence type="ECO:0000256" key="1">
    <source>
        <dbReference type="ARBA" id="ARBA00004395"/>
    </source>
</evidence>
<dbReference type="OMA" id="HSCLDFF"/>
<reference evidence="14 15" key="1">
    <citation type="journal article" date="2012" name="Science">
        <title>The Paleozoic origin of enzymatic lignin decomposition reconstructed from 31 fungal genomes.</title>
        <authorList>
            <person name="Floudas D."/>
            <person name="Binder M."/>
            <person name="Riley R."/>
            <person name="Barry K."/>
            <person name="Blanchette R.A."/>
            <person name="Henrissat B."/>
            <person name="Martinez A.T."/>
            <person name="Otillar R."/>
            <person name="Spatafora J.W."/>
            <person name="Yadav J.S."/>
            <person name="Aerts A."/>
            <person name="Benoit I."/>
            <person name="Boyd A."/>
            <person name="Carlson A."/>
            <person name="Copeland A."/>
            <person name="Coutinho P.M."/>
            <person name="de Vries R.P."/>
            <person name="Ferreira P."/>
            <person name="Findley K."/>
            <person name="Foster B."/>
            <person name="Gaskell J."/>
            <person name="Glotzer D."/>
            <person name="Gorecki P."/>
            <person name="Heitman J."/>
            <person name="Hesse C."/>
            <person name="Hori C."/>
            <person name="Igarashi K."/>
            <person name="Jurgens J.A."/>
            <person name="Kallen N."/>
            <person name="Kersten P."/>
            <person name="Kohler A."/>
            <person name="Kuees U."/>
            <person name="Kumar T.K.A."/>
            <person name="Kuo A."/>
            <person name="LaButti K."/>
            <person name="Larrondo L.F."/>
            <person name="Lindquist E."/>
            <person name="Ling A."/>
            <person name="Lombard V."/>
            <person name="Lucas S."/>
            <person name="Lundell T."/>
            <person name="Martin R."/>
            <person name="McLaughlin D.J."/>
            <person name="Morgenstern I."/>
            <person name="Morin E."/>
            <person name="Murat C."/>
            <person name="Nagy L.G."/>
            <person name="Nolan M."/>
            <person name="Ohm R.A."/>
            <person name="Patyshakuliyeva A."/>
            <person name="Rokas A."/>
            <person name="Ruiz-Duenas F.J."/>
            <person name="Sabat G."/>
            <person name="Salamov A."/>
            <person name="Samejima M."/>
            <person name="Schmutz J."/>
            <person name="Slot J.C."/>
            <person name="St John F."/>
            <person name="Stenlid J."/>
            <person name="Sun H."/>
            <person name="Sun S."/>
            <person name="Syed K."/>
            <person name="Tsang A."/>
            <person name="Wiebenga A."/>
            <person name="Young D."/>
            <person name="Pisabarro A."/>
            <person name="Eastwood D.C."/>
            <person name="Martin F."/>
            <person name="Cullen D."/>
            <person name="Grigoriev I.V."/>
            <person name="Hibbett D.S."/>
        </authorList>
    </citation>
    <scope>NUCLEOTIDE SEQUENCE [LARGE SCALE GENOMIC DNA]</scope>
    <source>
        <strain evidence="14 15">MD-104</strain>
    </source>
</reference>
<comment type="function">
    <text evidence="9">Acts as a component of the peripheral membrane COG complex that is involved in intra-Golgi protein trafficking. COG is located at the cis-Golgi, and regulates tethering of retrograde intra-Golgi vesicles and possibly a number of other membrane trafficking events.</text>
</comment>
<dbReference type="Proteomes" id="UP000218811">
    <property type="component" value="Unassembled WGS sequence"/>
</dbReference>
<dbReference type="SMART" id="SM01087">
    <property type="entry name" value="COG6"/>
    <property type="match status" value="1"/>
</dbReference>
<keyword evidence="6 10" id="KW-0333">Golgi apparatus</keyword>
<comment type="subcellular location">
    <subcellularLocation>
        <location evidence="1 10">Golgi apparatus membrane</location>
        <topology evidence="1 10">Peripheral membrane protein</topology>
    </subcellularLocation>
</comment>